<dbReference type="Proteomes" id="UP001442494">
    <property type="component" value="Unassembled WGS sequence"/>
</dbReference>
<dbReference type="SUPFAM" id="SSF52402">
    <property type="entry name" value="Adenine nucleotide alpha hydrolases-like"/>
    <property type="match status" value="1"/>
</dbReference>
<dbReference type="EMBL" id="JAMPKK010000045">
    <property type="protein sequence ID" value="MEP0866526.1"/>
    <property type="molecule type" value="Genomic_DNA"/>
</dbReference>
<dbReference type="InterPro" id="IPR014729">
    <property type="entry name" value="Rossmann-like_a/b/a_fold"/>
</dbReference>
<protein>
    <submittedName>
        <fullName evidence="1">Aspartate/glutamate racemase family protein</fullName>
    </submittedName>
</protein>
<name>A0ABV0JV49_9CYAN</name>
<organism evidence="1 2">
    <name type="scientific">Funiculus sociatus GB2-A5</name>
    <dbReference type="NCBI Taxonomy" id="2933946"/>
    <lineage>
        <taxon>Bacteria</taxon>
        <taxon>Bacillati</taxon>
        <taxon>Cyanobacteriota</taxon>
        <taxon>Cyanophyceae</taxon>
        <taxon>Coleofasciculales</taxon>
        <taxon>Coleofasciculaceae</taxon>
        <taxon>Funiculus</taxon>
    </lineage>
</organism>
<reference evidence="1 2" key="1">
    <citation type="submission" date="2022-04" db="EMBL/GenBank/DDBJ databases">
        <title>Positive selection, recombination, and allopatry shape intraspecific diversity of widespread and dominant cyanobacteria.</title>
        <authorList>
            <person name="Wei J."/>
            <person name="Shu W."/>
            <person name="Hu C."/>
        </authorList>
    </citation>
    <scope>NUCLEOTIDE SEQUENCE [LARGE SCALE GENOMIC DNA]</scope>
    <source>
        <strain evidence="1 2">GB2-A5</strain>
    </source>
</reference>
<comment type="caution">
    <text evidence="1">The sequence shown here is derived from an EMBL/GenBank/DDBJ whole genome shotgun (WGS) entry which is preliminary data.</text>
</comment>
<dbReference type="Gene3D" id="3.40.50.620">
    <property type="entry name" value="HUPs"/>
    <property type="match status" value="1"/>
</dbReference>
<accession>A0ABV0JV49</accession>
<keyword evidence="2" id="KW-1185">Reference proteome</keyword>
<evidence type="ECO:0000313" key="2">
    <source>
        <dbReference type="Proteomes" id="UP001442494"/>
    </source>
</evidence>
<evidence type="ECO:0000313" key="1">
    <source>
        <dbReference type="EMBL" id="MEP0866526.1"/>
    </source>
</evidence>
<proteinExistence type="predicted"/>
<gene>
    <name evidence="1" type="ORF">NDI37_18885</name>
</gene>
<sequence>MNIKPMLVRLESAIGRNDLMEQMMLLPGPASSFSVNTESKKSVNLIVGYNRSPSSQTALDVALWIAHQTRLVTKKQVTVQVVYVVDDNSSNNHPNFFNFKPASNPSIEYTPLKFSKASAFKSATPVFTQPTHQPVAASPRVTSVDPSYFRAMFYQDQFQQANRVLSQARSLAEEWSSSFKAHLRFGCLAAELKKAVESEAAAALLLGCNSANHPLVQKLGDDFPCPVLGIPTMLNLQEDFNQDQ</sequence>
<dbReference type="RefSeq" id="WP_190422343.1">
    <property type="nucleotide sequence ID" value="NZ_JAMPKK010000045.1"/>
</dbReference>